<evidence type="ECO:0000313" key="2">
    <source>
        <dbReference type="Proteomes" id="UP000325811"/>
    </source>
</evidence>
<dbReference type="AlphaFoldDB" id="A0A5Q4ZK90"/>
<dbReference type="Proteomes" id="UP000325811">
    <property type="component" value="Chromosome II"/>
</dbReference>
<accession>A0A5Q4ZK90</accession>
<organism evidence="1 2">
    <name type="scientific">Paraburkholderia dioscoreae</name>
    <dbReference type="NCBI Taxonomy" id="2604047"/>
    <lineage>
        <taxon>Bacteria</taxon>
        <taxon>Pseudomonadati</taxon>
        <taxon>Pseudomonadota</taxon>
        <taxon>Betaproteobacteria</taxon>
        <taxon>Burkholderiales</taxon>
        <taxon>Burkholderiaceae</taxon>
        <taxon>Paraburkholderia</taxon>
    </lineage>
</organism>
<gene>
    <name evidence="1" type="ORF">PDMSB3_0728</name>
</gene>
<dbReference type="EMBL" id="LR699554">
    <property type="protein sequence ID" value="VVD32026.1"/>
    <property type="molecule type" value="Genomic_DNA"/>
</dbReference>
<proteinExistence type="predicted"/>
<evidence type="ECO:0000313" key="1">
    <source>
        <dbReference type="EMBL" id="VVD32026.1"/>
    </source>
</evidence>
<keyword evidence="2" id="KW-1185">Reference proteome</keyword>
<dbReference type="KEGG" id="pdio:PDMSB3_0728.1"/>
<sequence>MSIYFLDEARKKRILVRCSQSTSKRSTIDFRTTKKRSTTNISGHLKREMLTHGPRVAGLGSLFFQRGVAERGLLTEIWRHGKTAARSWYRAIYSVNIA</sequence>
<reference evidence="1 2" key="1">
    <citation type="submission" date="2019-08" db="EMBL/GenBank/DDBJ databases">
        <authorList>
            <person name="Herpell B J."/>
        </authorList>
    </citation>
    <scope>NUCLEOTIDE SEQUENCE [LARGE SCALE GENOMIC DNA]</scope>
    <source>
        <strain evidence="2">Msb3</strain>
    </source>
</reference>
<name>A0A5Q4ZK90_9BURK</name>
<protein>
    <submittedName>
        <fullName evidence="1">Uncharacterized protein</fullName>
    </submittedName>
</protein>